<evidence type="ECO:0000313" key="2">
    <source>
        <dbReference type="EMBL" id="KHJ99725.1"/>
    </source>
</evidence>
<gene>
    <name evidence="2" type="ORF">OESDEN_00281</name>
</gene>
<accession>A0A0B1TWA6</accession>
<proteinExistence type="predicted"/>
<keyword evidence="3" id="KW-1185">Reference proteome</keyword>
<feature type="non-terminal residue" evidence="2">
    <location>
        <position position="156"/>
    </location>
</feature>
<reference evidence="2 3" key="1">
    <citation type="submission" date="2014-03" db="EMBL/GenBank/DDBJ databases">
        <title>Draft genome of the hookworm Oesophagostomum dentatum.</title>
        <authorList>
            <person name="Mitreva M."/>
        </authorList>
    </citation>
    <scope>NUCLEOTIDE SEQUENCE [LARGE SCALE GENOMIC DNA]</scope>
    <source>
        <strain evidence="2 3">OD-Hann</strain>
    </source>
</reference>
<organism evidence="2 3">
    <name type="scientific">Oesophagostomum dentatum</name>
    <name type="common">Nodular worm</name>
    <dbReference type="NCBI Taxonomy" id="61180"/>
    <lineage>
        <taxon>Eukaryota</taxon>
        <taxon>Metazoa</taxon>
        <taxon>Ecdysozoa</taxon>
        <taxon>Nematoda</taxon>
        <taxon>Chromadorea</taxon>
        <taxon>Rhabditida</taxon>
        <taxon>Rhabditina</taxon>
        <taxon>Rhabditomorpha</taxon>
        <taxon>Strongyloidea</taxon>
        <taxon>Strongylidae</taxon>
        <taxon>Oesophagostomum</taxon>
    </lineage>
</organism>
<keyword evidence="1" id="KW-0732">Signal</keyword>
<feature type="signal peptide" evidence="1">
    <location>
        <begin position="1"/>
        <end position="18"/>
    </location>
</feature>
<dbReference type="EMBL" id="KN549207">
    <property type="protein sequence ID" value="KHJ99725.1"/>
    <property type="molecule type" value="Genomic_DNA"/>
</dbReference>
<dbReference type="AlphaFoldDB" id="A0A0B1TWA6"/>
<name>A0A0B1TWA6_OESDE</name>
<evidence type="ECO:0000313" key="3">
    <source>
        <dbReference type="Proteomes" id="UP000053660"/>
    </source>
</evidence>
<feature type="chain" id="PRO_5002083594" evidence="1">
    <location>
        <begin position="19"/>
        <end position="156"/>
    </location>
</feature>
<protein>
    <submittedName>
        <fullName evidence="2">Uncharacterized protein</fullName>
    </submittedName>
</protein>
<sequence>MGVVVPLLLFYFVTQATSLLSYVGLEKREQSVVCNICEMGSNTGTIQSEHEVSVPDGKEEAVKSDVAHKGNARDWKAKDTNILECNICDLRTSTEGIGSEADVPLLRGKEEAVEAATVSKGVTRNEKAKETQKLKCNICEIHRKETSRNTPANAEA</sequence>
<evidence type="ECO:0000256" key="1">
    <source>
        <dbReference type="SAM" id="SignalP"/>
    </source>
</evidence>
<dbReference type="Proteomes" id="UP000053660">
    <property type="component" value="Unassembled WGS sequence"/>
</dbReference>